<accession>A0A7S2RHY6</accession>
<dbReference type="EMBL" id="HBHJ01007377">
    <property type="protein sequence ID" value="CAD9671642.1"/>
    <property type="molecule type" value="Transcribed_RNA"/>
</dbReference>
<organism evidence="2">
    <name type="scientific">Rhizochromulina marina</name>
    <dbReference type="NCBI Taxonomy" id="1034831"/>
    <lineage>
        <taxon>Eukaryota</taxon>
        <taxon>Sar</taxon>
        <taxon>Stramenopiles</taxon>
        <taxon>Ochrophyta</taxon>
        <taxon>Dictyochophyceae</taxon>
        <taxon>Rhizochromulinales</taxon>
        <taxon>Rhizochromulina</taxon>
    </lineage>
</organism>
<keyword evidence="1" id="KW-0175">Coiled coil</keyword>
<evidence type="ECO:0000256" key="1">
    <source>
        <dbReference type="SAM" id="Coils"/>
    </source>
</evidence>
<name>A0A7S2RHY6_9STRA</name>
<evidence type="ECO:0000313" key="2">
    <source>
        <dbReference type="EMBL" id="CAD9671642.1"/>
    </source>
</evidence>
<proteinExistence type="predicted"/>
<gene>
    <name evidence="2" type="ORF">RMAR1173_LOCUS4747</name>
</gene>
<reference evidence="2" key="1">
    <citation type="submission" date="2021-01" db="EMBL/GenBank/DDBJ databases">
        <authorList>
            <person name="Corre E."/>
            <person name="Pelletier E."/>
            <person name="Niang G."/>
            <person name="Scheremetjew M."/>
            <person name="Finn R."/>
            <person name="Kale V."/>
            <person name="Holt S."/>
            <person name="Cochrane G."/>
            <person name="Meng A."/>
            <person name="Brown T."/>
            <person name="Cohen L."/>
        </authorList>
    </citation>
    <scope>NUCLEOTIDE SEQUENCE</scope>
    <source>
        <strain evidence="2">CCMP1243</strain>
    </source>
</reference>
<sequence length="117" mass="12638">MQSAEALQRERILEFCGKHGLAPPAFGDQVQLAQAISSALDVLDRTRASRSATDASAKLAAMQARVTEAMRESAELRRKVEDAKLQEQQIQAADVIAQVSRLIEADYAKAQSQAGKG</sequence>
<feature type="coiled-coil region" evidence="1">
    <location>
        <begin position="52"/>
        <end position="93"/>
    </location>
</feature>
<protein>
    <submittedName>
        <fullName evidence="2">Uncharacterized protein</fullName>
    </submittedName>
</protein>
<dbReference type="AlphaFoldDB" id="A0A7S2RHY6"/>